<gene>
    <name evidence="1" type="ORF">EDC37_106150</name>
</gene>
<evidence type="ECO:0000313" key="1">
    <source>
        <dbReference type="EMBL" id="TCS79733.1"/>
    </source>
</evidence>
<evidence type="ECO:0000313" key="2">
    <source>
        <dbReference type="Proteomes" id="UP000295188"/>
    </source>
</evidence>
<dbReference type="Proteomes" id="UP000295188">
    <property type="component" value="Unassembled WGS sequence"/>
</dbReference>
<organism evidence="1 2">
    <name type="scientific">Pectinatus cerevisiiphilus</name>
    <dbReference type="NCBI Taxonomy" id="86956"/>
    <lineage>
        <taxon>Bacteria</taxon>
        <taxon>Bacillati</taxon>
        <taxon>Bacillota</taxon>
        <taxon>Negativicutes</taxon>
        <taxon>Selenomonadales</taxon>
        <taxon>Selenomonadaceae</taxon>
        <taxon>Pectinatus</taxon>
    </lineage>
</organism>
<dbReference type="AlphaFoldDB" id="A0A4R3KA07"/>
<sequence>MNIKKKSLKIKDRQIKDIILTVTLKHLLNLQDNYPLNEL</sequence>
<reference evidence="1 2" key="1">
    <citation type="submission" date="2019-03" db="EMBL/GenBank/DDBJ databases">
        <title>Genomic Encyclopedia of Type Strains, Phase IV (KMG-IV): sequencing the most valuable type-strain genomes for metagenomic binning, comparative biology and taxonomic classification.</title>
        <authorList>
            <person name="Goeker M."/>
        </authorList>
    </citation>
    <scope>NUCLEOTIDE SEQUENCE [LARGE SCALE GENOMIC DNA]</scope>
    <source>
        <strain evidence="1 2">DSM 20467</strain>
    </source>
</reference>
<protein>
    <submittedName>
        <fullName evidence="1">Uncharacterized protein</fullName>
    </submittedName>
</protein>
<accession>A0A4R3KA07</accession>
<proteinExistence type="predicted"/>
<comment type="caution">
    <text evidence="1">The sequence shown here is derived from an EMBL/GenBank/DDBJ whole genome shotgun (WGS) entry which is preliminary data.</text>
</comment>
<name>A0A4R3KA07_9FIRM</name>
<dbReference type="EMBL" id="SMAA01000006">
    <property type="protein sequence ID" value="TCS79733.1"/>
    <property type="molecule type" value="Genomic_DNA"/>
</dbReference>
<keyword evidence="2" id="KW-1185">Reference proteome</keyword>